<dbReference type="PANTHER" id="PTHR34388">
    <property type="entry name" value="DNA POLYMERASE III SUBUNIT DELTA"/>
    <property type="match status" value="1"/>
</dbReference>
<gene>
    <name evidence="5" type="ORF">D2A33_01340</name>
</gene>
<keyword evidence="2" id="KW-0548">Nucleotidyltransferase</keyword>
<dbReference type="GO" id="GO:0006261">
    <property type="term" value="P:DNA-templated DNA replication"/>
    <property type="evidence" value="ECO:0007669"/>
    <property type="project" value="TreeGrafter"/>
</dbReference>
<sequence length="270" mass="32692">MFLKYKQKLLKDLKNKKIKPIYFLMGEERYLISNLYHSIEFFFKEKKILYGYDIDINNLILIAKQISISVSVYNLIIVKEAQYLSNSIENLYKLLISPIENTILIICYNNKVIDKNTNFYKKIKKNGFIYQSVKLKKKEIFNIIKYEFEYIGYIITDNTVSFIIKNLGEDLYKINNEINKIILNKKRYKNFLKKKIDKYSKLETYIVEKQFFTFIISIIKFNFITLMNKKKYPLNKILSYIRESDTERIYNYSLNDEYIIKLLLYKLFNN</sequence>
<reference evidence="5 6" key="2">
    <citation type="submission" date="2018-10" db="EMBL/GenBank/DDBJ databases">
        <title>Draft genome sequence of Candidatus Sulcia muelleri from Kolla paulula, a vector of Xylella fastidiosa causing Pierces disease of grapevine in Taiwan.</title>
        <authorList>
            <person name="Shih H.-T."/>
        </authorList>
    </citation>
    <scope>NUCLEOTIDE SEQUENCE [LARGE SCALE GENOMIC DNA]</scope>
    <source>
        <strain evidence="5 6">KPTW1</strain>
    </source>
</reference>
<evidence type="ECO:0000256" key="1">
    <source>
        <dbReference type="ARBA" id="ARBA00022679"/>
    </source>
</evidence>
<accession>A0A3A1MR52</accession>
<proteinExistence type="predicted"/>
<dbReference type="InterPro" id="IPR027417">
    <property type="entry name" value="P-loop_NTPase"/>
</dbReference>
<keyword evidence="4" id="KW-0239">DNA-directed DNA polymerase</keyword>
<dbReference type="PANTHER" id="PTHR34388:SF1">
    <property type="entry name" value="DNA POLYMERASE III SUBUNIT DELTA"/>
    <property type="match status" value="1"/>
</dbReference>
<dbReference type="EMBL" id="QWZP01000009">
    <property type="protein sequence ID" value="RIU85703.1"/>
    <property type="molecule type" value="Genomic_DNA"/>
</dbReference>
<keyword evidence="3" id="KW-0235">DNA replication</keyword>
<comment type="caution">
    <text evidence="5">The sequence shown here is derived from an EMBL/GenBank/DDBJ whole genome shotgun (WGS) entry which is preliminary data.</text>
</comment>
<dbReference type="RefSeq" id="WP_158366196.1">
    <property type="nucleotide sequence ID" value="NZ_QWZP01000009.1"/>
</dbReference>
<evidence type="ECO:0000313" key="6">
    <source>
        <dbReference type="Proteomes" id="UP000265496"/>
    </source>
</evidence>
<evidence type="ECO:0000256" key="2">
    <source>
        <dbReference type="ARBA" id="ARBA00022695"/>
    </source>
</evidence>
<organism evidence="5 6">
    <name type="scientific">Candidatus Karelsulcia muelleri</name>
    <dbReference type="NCBI Taxonomy" id="336810"/>
    <lineage>
        <taxon>Bacteria</taxon>
        <taxon>Pseudomonadati</taxon>
        <taxon>Bacteroidota</taxon>
        <taxon>Flavobacteriia</taxon>
        <taxon>Flavobacteriales</taxon>
        <taxon>Candidatus Karelsulcia</taxon>
    </lineage>
</organism>
<dbReference type="AlphaFoldDB" id="A0A3A1MR52"/>
<evidence type="ECO:0008006" key="7">
    <source>
        <dbReference type="Google" id="ProtNLM"/>
    </source>
</evidence>
<evidence type="ECO:0000313" key="5">
    <source>
        <dbReference type="EMBL" id="RIU85703.1"/>
    </source>
</evidence>
<protein>
    <recommendedName>
        <fullName evidence="7">DNA polymerase III delta N-terminal domain-containing protein</fullName>
    </recommendedName>
</protein>
<evidence type="ECO:0000256" key="3">
    <source>
        <dbReference type="ARBA" id="ARBA00022705"/>
    </source>
</evidence>
<dbReference type="GO" id="GO:0003887">
    <property type="term" value="F:DNA-directed DNA polymerase activity"/>
    <property type="evidence" value="ECO:0007669"/>
    <property type="project" value="UniProtKB-KW"/>
</dbReference>
<keyword evidence="1" id="KW-0808">Transferase</keyword>
<dbReference type="GO" id="GO:0009360">
    <property type="term" value="C:DNA polymerase III complex"/>
    <property type="evidence" value="ECO:0007669"/>
    <property type="project" value="TreeGrafter"/>
</dbReference>
<name>A0A3A1MR52_9FLAO</name>
<dbReference type="GO" id="GO:0003677">
    <property type="term" value="F:DNA binding"/>
    <property type="evidence" value="ECO:0007669"/>
    <property type="project" value="InterPro"/>
</dbReference>
<reference evidence="6" key="1">
    <citation type="submission" date="2018-08" db="EMBL/GenBank/DDBJ databases">
        <authorList>
            <person name="Dai Z."/>
        </authorList>
    </citation>
    <scope>NUCLEOTIDE SEQUENCE [LARGE SCALE GENOMIC DNA]</scope>
    <source>
        <strain evidence="6">KPTW1</strain>
    </source>
</reference>
<dbReference type="InterPro" id="IPR005790">
    <property type="entry name" value="DNA_polIII_delta"/>
</dbReference>
<evidence type="ECO:0000256" key="4">
    <source>
        <dbReference type="ARBA" id="ARBA00022932"/>
    </source>
</evidence>
<dbReference type="SUPFAM" id="SSF52540">
    <property type="entry name" value="P-loop containing nucleoside triphosphate hydrolases"/>
    <property type="match status" value="1"/>
</dbReference>
<dbReference type="Gene3D" id="3.40.50.300">
    <property type="entry name" value="P-loop containing nucleotide triphosphate hydrolases"/>
    <property type="match status" value="1"/>
</dbReference>
<dbReference type="Proteomes" id="UP000265496">
    <property type="component" value="Unassembled WGS sequence"/>
</dbReference>